<keyword evidence="2" id="KW-1185">Reference proteome</keyword>
<dbReference type="EMBL" id="CAXLJM020000060">
    <property type="protein sequence ID" value="CAL8119505.1"/>
    <property type="molecule type" value="Genomic_DNA"/>
</dbReference>
<proteinExistence type="predicted"/>
<sequence length="244" mass="28094">MLLVISYADQLVKLKLETAYPVPPLQPSVEYNMFEDGRVFQVGKTSEIVFKKLKEFSREFPLNTITPSLETLTLWELDKQSCPNIRHITKFIDSCCHTLEEIIFDISWKDLLGFDNELLQQFSGMSLLPTSETKVSRLTYLEVYYPKMINMKILAKTFLVKFPALTCLHLPDLNAENDPTVFVEEPFCSIPDLSQPSGVLAMARMERDLALAHLNHFIELKYPGMRIEEAIVLEMSTRHGVWET</sequence>
<comment type="caution">
    <text evidence="1">The sequence shown here is derived from an EMBL/GenBank/DDBJ whole genome shotgun (WGS) entry which is preliminary data.</text>
</comment>
<protein>
    <submittedName>
        <fullName evidence="1">Uncharacterized protein</fullName>
    </submittedName>
</protein>
<evidence type="ECO:0000313" key="1">
    <source>
        <dbReference type="EMBL" id="CAL8119505.1"/>
    </source>
</evidence>
<gene>
    <name evidence="1" type="ORF">ODALV1_LOCUS18583</name>
</gene>
<name>A0ABP1R460_9HEXA</name>
<evidence type="ECO:0000313" key="2">
    <source>
        <dbReference type="Proteomes" id="UP001642540"/>
    </source>
</evidence>
<accession>A0ABP1R460</accession>
<reference evidence="1 2" key="1">
    <citation type="submission" date="2024-08" db="EMBL/GenBank/DDBJ databases">
        <authorList>
            <person name="Cucini C."/>
            <person name="Frati F."/>
        </authorList>
    </citation>
    <scope>NUCLEOTIDE SEQUENCE [LARGE SCALE GENOMIC DNA]</scope>
</reference>
<dbReference type="Proteomes" id="UP001642540">
    <property type="component" value="Unassembled WGS sequence"/>
</dbReference>
<organism evidence="1 2">
    <name type="scientific">Orchesella dallaii</name>
    <dbReference type="NCBI Taxonomy" id="48710"/>
    <lineage>
        <taxon>Eukaryota</taxon>
        <taxon>Metazoa</taxon>
        <taxon>Ecdysozoa</taxon>
        <taxon>Arthropoda</taxon>
        <taxon>Hexapoda</taxon>
        <taxon>Collembola</taxon>
        <taxon>Entomobryomorpha</taxon>
        <taxon>Entomobryoidea</taxon>
        <taxon>Orchesellidae</taxon>
        <taxon>Orchesellinae</taxon>
        <taxon>Orchesella</taxon>
    </lineage>
</organism>